<keyword evidence="10" id="KW-1185">Reference proteome</keyword>
<name>A0A9N7R2Z9_STRHE</name>
<evidence type="ECO:0000256" key="7">
    <source>
        <dbReference type="SAM" id="MobiDB-lite"/>
    </source>
</evidence>
<keyword evidence="3 6" id="KW-0863">Zinc-finger</keyword>
<feature type="compositionally biased region" description="Basic and acidic residues" evidence="7">
    <location>
        <begin position="15"/>
        <end position="24"/>
    </location>
</feature>
<dbReference type="OrthoDB" id="911680at2759"/>
<dbReference type="SUPFAM" id="SSF57667">
    <property type="entry name" value="beta-beta-alpha zinc fingers"/>
    <property type="match status" value="1"/>
</dbReference>
<dbReference type="InterPro" id="IPR013087">
    <property type="entry name" value="Znf_C2H2_type"/>
</dbReference>
<accession>A0A9N7R2Z9</accession>
<dbReference type="PANTHER" id="PTHR47287">
    <property type="entry name" value="C2H2 AND C2HC ZINC FINGERS SUPERFAMILY PROTEIN"/>
    <property type="match status" value="1"/>
</dbReference>
<evidence type="ECO:0000259" key="8">
    <source>
        <dbReference type="PROSITE" id="PS50157"/>
    </source>
</evidence>
<reference evidence="9" key="1">
    <citation type="submission" date="2019-12" db="EMBL/GenBank/DDBJ databases">
        <authorList>
            <person name="Scholes J."/>
        </authorList>
    </citation>
    <scope>NUCLEOTIDE SEQUENCE</scope>
</reference>
<keyword evidence="5" id="KW-0539">Nucleus</keyword>
<dbReference type="InterPro" id="IPR044246">
    <property type="entry name" value="ZFP3-like"/>
</dbReference>
<comment type="subcellular location">
    <subcellularLocation>
        <location evidence="1">Nucleus</location>
    </subcellularLocation>
</comment>
<evidence type="ECO:0000256" key="6">
    <source>
        <dbReference type="PROSITE-ProRule" id="PRU00042"/>
    </source>
</evidence>
<feature type="domain" description="C2H2-type" evidence="8">
    <location>
        <begin position="42"/>
        <end position="69"/>
    </location>
</feature>
<dbReference type="EMBL" id="CACSLK010003174">
    <property type="protein sequence ID" value="CAA0808743.1"/>
    <property type="molecule type" value="Genomic_DNA"/>
</dbReference>
<proteinExistence type="predicted"/>
<dbReference type="AlphaFoldDB" id="A0A9N7R2Z9"/>
<evidence type="ECO:0000256" key="2">
    <source>
        <dbReference type="ARBA" id="ARBA00022723"/>
    </source>
</evidence>
<dbReference type="Proteomes" id="UP001153555">
    <property type="component" value="Unassembled WGS sequence"/>
</dbReference>
<dbReference type="InterPro" id="IPR036236">
    <property type="entry name" value="Znf_C2H2_sf"/>
</dbReference>
<evidence type="ECO:0000256" key="3">
    <source>
        <dbReference type="ARBA" id="ARBA00022771"/>
    </source>
</evidence>
<dbReference type="GO" id="GO:0005634">
    <property type="term" value="C:nucleus"/>
    <property type="evidence" value="ECO:0007669"/>
    <property type="project" value="UniProtKB-SubCell"/>
</dbReference>
<evidence type="ECO:0000313" key="10">
    <source>
        <dbReference type="Proteomes" id="UP001153555"/>
    </source>
</evidence>
<keyword evidence="4" id="KW-0862">Zinc</keyword>
<feature type="region of interest" description="Disordered" evidence="7">
    <location>
        <begin position="207"/>
        <end position="227"/>
    </location>
</feature>
<keyword evidence="2" id="KW-0479">Metal-binding</keyword>
<dbReference type="Gene3D" id="3.30.160.60">
    <property type="entry name" value="Classic Zinc Finger"/>
    <property type="match status" value="1"/>
</dbReference>
<evidence type="ECO:0000256" key="4">
    <source>
        <dbReference type="ARBA" id="ARBA00022833"/>
    </source>
</evidence>
<evidence type="ECO:0000256" key="5">
    <source>
        <dbReference type="ARBA" id="ARBA00023242"/>
    </source>
</evidence>
<evidence type="ECO:0000313" key="9">
    <source>
        <dbReference type="EMBL" id="CAA0808743.1"/>
    </source>
</evidence>
<feature type="region of interest" description="Disordered" evidence="7">
    <location>
        <begin position="1"/>
        <end position="41"/>
    </location>
</feature>
<comment type="caution">
    <text evidence="9">The sequence shown here is derived from an EMBL/GenBank/DDBJ whole genome shotgun (WGS) entry which is preliminary data.</text>
</comment>
<evidence type="ECO:0000256" key="1">
    <source>
        <dbReference type="ARBA" id="ARBA00004123"/>
    </source>
</evidence>
<protein>
    <submittedName>
        <fullName evidence="9">C2H2 and C2HC zinc fingers superfamily protein</fullName>
    </submittedName>
</protein>
<dbReference type="GO" id="GO:0008270">
    <property type="term" value="F:zinc ion binding"/>
    <property type="evidence" value="ECO:0007669"/>
    <property type="project" value="UniProtKB-KW"/>
</dbReference>
<gene>
    <name evidence="9" type="ORF">SHERM_10971</name>
</gene>
<dbReference type="PROSITE" id="PS00028">
    <property type="entry name" value="ZINC_FINGER_C2H2_1"/>
    <property type="match status" value="1"/>
</dbReference>
<sequence length="227" mass="25175">MDHPSRPNRAVSDVSSKDMEDHLGPWDPEAQQASEPNEDREYGCTYCDKKFSNKQALGGHQNAHKVERAVEKSAREMQNNVHFGYNTGPGPMAYPGMGPTGPFFGPYSRSHNFLDRSSFNFLYNVPHTPQQPGIHINYGAPIGLSGGPRPRNVPRFLRQDSTFGFPNVGSGSSGHSRPIFSNLLGFGGSGRRPRENVGVDENRTRMYNLRNDQEPDNDSGLDLSLKL</sequence>
<organism evidence="9 10">
    <name type="scientific">Striga hermonthica</name>
    <name type="common">Purple witchweed</name>
    <name type="synonym">Buchnera hermonthica</name>
    <dbReference type="NCBI Taxonomy" id="68872"/>
    <lineage>
        <taxon>Eukaryota</taxon>
        <taxon>Viridiplantae</taxon>
        <taxon>Streptophyta</taxon>
        <taxon>Embryophyta</taxon>
        <taxon>Tracheophyta</taxon>
        <taxon>Spermatophyta</taxon>
        <taxon>Magnoliopsida</taxon>
        <taxon>eudicotyledons</taxon>
        <taxon>Gunneridae</taxon>
        <taxon>Pentapetalae</taxon>
        <taxon>asterids</taxon>
        <taxon>lamiids</taxon>
        <taxon>Lamiales</taxon>
        <taxon>Orobanchaceae</taxon>
        <taxon>Buchnereae</taxon>
        <taxon>Striga</taxon>
    </lineage>
</organism>
<dbReference type="GO" id="GO:0009788">
    <property type="term" value="P:negative regulation of abscisic acid-activated signaling pathway"/>
    <property type="evidence" value="ECO:0007669"/>
    <property type="project" value="InterPro"/>
</dbReference>
<dbReference type="PROSITE" id="PS50157">
    <property type="entry name" value="ZINC_FINGER_C2H2_2"/>
    <property type="match status" value="1"/>
</dbReference>
<dbReference type="PANTHER" id="PTHR47287:SF9">
    <property type="entry name" value="ZINC FINGER PROTEIN 4-LIKE"/>
    <property type="match status" value="1"/>
</dbReference>